<comment type="caution">
    <text evidence="1">The sequence shown here is derived from an EMBL/GenBank/DDBJ whole genome shotgun (WGS) entry which is preliminary data.</text>
</comment>
<name>A0A2H0UMW5_9BACT</name>
<dbReference type="GO" id="GO:0016810">
    <property type="term" value="F:hydrolase activity, acting on carbon-nitrogen (but not peptide) bonds"/>
    <property type="evidence" value="ECO:0007669"/>
    <property type="project" value="InterPro"/>
</dbReference>
<dbReference type="InterPro" id="IPR032466">
    <property type="entry name" value="Metal_Hydrolase"/>
</dbReference>
<dbReference type="Proteomes" id="UP000230903">
    <property type="component" value="Unassembled WGS sequence"/>
</dbReference>
<dbReference type="SUPFAM" id="SSF51338">
    <property type="entry name" value="Composite domain of metallo-dependent hydrolases"/>
    <property type="match status" value="1"/>
</dbReference>
<dbReference type="InterPro" id="IPR011059">
    <property type="entry name" value="Metal-dep_hydrolase_composite"/>
</dbReference>
<protein>
    <submittedName>
        <fullName evidence="1">Uncharacterized protein</fullName>
    </submittedName>
</protein>
<organism evidence="1 2">
    <name type="scientific">Candidatus Harrisonbacteria bacterium CG10_big_fil_rev_8_21_14_0_10_45_28</name>
    <dbReference type="NCBI Taxonomy" id="1974586"/>
    <lineage>
        <taxon>Bacteria</taxon>
        <taxon>Candidatus Harrisoniibacteriota</taxon>
    </lineage>
</organism>
<dbReference type="Gene3D" id="2.30.40.10">
    <property type="entry name" value="Urease, subunit C, domain 1"/>
    <property type="match status" value="1"/>
</dbReference>
<evidence type="ECO:0000313" key="1">
    <source>
        <dbReference type="EMBL" id="PIR87762.1"/>
    </source>
</evidence>
<dbReference type="EMBL" id="PFBC01000046">
    <property type="protein sequence ID" value="PIR87762.1"/>
    <property type="molecule type" value="Genomic_DNA"/>
</dbReference>
<dbReference type="SUPFAM" id="SSF51556">
    <property type="entry name" value="Metallo-dependent hydrolases"/>
    <property type="match status" value="1"/>
</dbReference>
<dbReference type="AlphaFoldDB" id="A0A2H0UMW5"/>
<accession>A0A2H0UMW5</accession>
<dbReference type="Gene3D" id="3.20.20.140">
    <property type="entry name" value="Metal-dependent hydrolases"/>
    <property type="match status" value="2"/>
</dbReference>
<evidence type="ECO:0000313" key="2">
    <source>
        <dbReference type="Proteomes" id="UP000230903"/>
    </source>
</evidence>
<sequence>MGLMTTPGFIDIDTDSDHYLSLFTDRPQHDFLMQGVTTIIGGHCGSSLAPLLRGSLKSIRKWGDVSQVNVDWQLLGEFLEIVERIKLGVNFGTLVGHSTIRRAILGETLRDLTVKEMLAMKEVLKQAMEEGAFGLSTGLAYNHSKNTPYSEIKELVELVKKFKGIYATHIRDERGGVREAVDEAISIARETGVATIVSHFRAIKGYVEGFKSGLDDMVEAAEKGVEIHFDGYPFDYSMLPIYTLLPDGVRHGSLEEMQEAISRANAHEEVYKTFGKINGRDLIIARAPGFDYLVGKDLAEFASSHELDFKEALLKLMKVTKLKAVLFVKNIDFAVTKDALLCERAFVSSNSPSLVEDKNIIENERAAETFTRYYDFALEAGKSVEWVIEKFTSRPAKILGLKNRGVVKEGKIADLAILDNGRAVHVIVGGEVAVLNRSFQEVYNGEILRRGKNS</sequence>
<proteinExistence type="predicted"/>
<reference evidence="2" key="1">
    <citation type="submission" date="2017-09" db="EMBL/GenBank/DDBJ databases">
        <title>Depth-based differentiation of microbial function through sediment-hosted aquifers and enrichment of novel symbionts in the deep terrestrial subsurface.</title>
        <authorList>
            <person name="Probst A.J."/>
            <person name="Ladd B."/>
            <person name="Jarett J.K."/>
            <person name="Geller-Mcgrath D.E."/>
            <person name="Sieber C.M.K."/>
            <person name="Emerson J.B."/>
            <person name="Anantharaman K."/>
            <person name="Thomas B.C."/>
            <person name="Malmstrom R."/>
            <person name="Stieglmeier M."/>
            <person name="Klingl A."/>
            <person name="Woyke T."/>
            <person name="Ryan C.M."/>
            <person name="Banfield J.F."/>
        </authorList>
    </citation>
    <scope>NUCLEOTIDE SEQUENCE [LARGE SCALE GENOMIC DNA]</scope>
</reference>
<gene>
    <name evidence="1" type="ORF">COU10_02905</name>
</gene>